<dbReference type="AlphaFoldDB" id="A0A1H1UWM0"/>
<feature type="region of interest" description="Disordered" evidence="1">
    <location>
        <begin position="1"/>
        <end position="34"/>
    </location>
</feature>
<protein>
    <submittedName>
        <fullName evidence="2">Bacteriocin biosynthesis cyclodehydratase domain-containing protein</fullName>
    </submittedName>
</protein>
<evidence type="ECO:0000313" key="2">
    <source>
        <dbReference type="EMBL" id="SDS76506.1"/>
    </source>
</evidence>
<dbReference type="GO" id="GO:0008641">
    <property type="term" value="F:ubiquitin-like modifier activating enzyme activity"/>
    <property type="evidence" value="ECO:0007669"/>
    <property type="project" value="InterPro"/>
</dbReference>
<sequence>MDDALTVPSACHGEDMAKETARQRQAVDHPSARRRHLRGGTLVVRCSPTDVQLGTDARWAVRLSDVTENEIAWLRALAAGGRYSAALHRTHRVDELRARQLWQALDAAGYTVPAPPADGSWPLNDEFAHSHLREDGRGDLTLADRRQRCVAIHGLGRLGLATGRILHTAGVGTLLLDDARPVTRLDLAPDAYSPEHLGRPRDQVARHLLGLGAAGRPSGRSARVPAPDVVVVVEAWAHDARRFARLCAEGVPHLAVQVHEASTTIGPFVVPGRTPCLRCLDLARLAADPRWRDVAAHLHALPPGRTGEETTITATAAALAAAQVISALDGGRPRTADTVLETGLPDVVPRVRPTSPHPGCGCGADGATPGLDDAKGDVAVPGPMPLHAAS</sequence>
<dbReference type="Gene3D" id="3.40.50.720">
    <property type="entry name" value="NAD(P)-binding Rossmann-like Domain"/>
    <property type="match status" value="1"/>
</dbReference>
<evidence type="ECO:0000256" key="1">
    <source>
        <dbReference type="SAM" id="MobiDB-lite"/>
    </source>
</evidence>
<feature type="compositionally biased region" description="Basic and acidic residues" evidence="1">
    <location>
        <begin position="12"/>
        <end position="31"/>
    </location>
</feature>
<keyword evidence="3" id="KW-1185">Reference proteome</keyword>
<gene>
    <name evidence="2" type="ORF">SAMN04489860_2311</name>
</gene>
<proteinExistence type="predicted"/>
<dbReference type="InterPro" id="IPR022291">
    <property type="entry name" value="Bacteriocin_synth_cyclodeHase"/>
</dbReference>
<reference evidence="3" key="1">
    <citation type="submission" date="2016-10" db="EMBL/GenBank/DDBJ databases">
        <authorList>
            <person name="Varghese N."/>
            <person name="Submissions S."/>
        </authorList>
    </citation>
    <scope>NUCLEOTIDE SEQUENCE [LARGE SCALE GENOMIC DNA]</scope>
    <source>
        <strain evidence="3">DSM 22126</strain>
    </source>
</reference>
<feature type="region of interest" description="Disordered" evidence="1">
    <location>
        <begin position="351"/>
        <end position="390"/>
    </location>
</feature>
<organism evidence="2 3">
    <name type="scientific">Paraoerskovia marina</name>
    <dbReference type="NCBI Taxonomy" id="545619"/>
    <lineage>
        <taxon>Bacteria</taxon>
        <taxon>Bacillati</taxon>
        <taxon>Actinomycetota</taxon>
        <taxon>Actinomycetes</taxon>
        <taxon>Micrococcales</taxon>
        <taxon>Cellulomonadaceae</taxon>
        <taxon>Paraoerskovia</taxon>
    </lineage>
</organism>
<dbReference type="EMBL" id="LT629776">
    <property type="protein sequence ID" value="SDS76506.1"/>
    <property type="molecule type" value="Genomic_DNA"/>
</dbReference>
<name>A0A1H1UWM0_9CELL</name>
<dbReference type="NCBIfam" id="TIGR03882">
    <property type="entry name" value="cyclo_dehyd_2"/>
    <property type="match status" value="1"/>
</dbReference>
<dbReference type="eggNOG" id="COG0476">
    <property type="taxonomic scope" value="Bacteria"/>
</dbReference>
<dbReference type="InterPro" id="IPR035985">
    <property type="entry name" value="Ubiquitin-activating_enz"/>
</dbReference>
<dbReference type="STRING" id="545619.SAMN04489860_2311"/>
<dbReference type="SUPFAM" id="SSF69572">
    <property type="entry name" value="Activating enzymes of the ubiquitin-like proteins"/>
    <property type="match status" value="1"/>
</dbReference>
<dbReference type="Proteomes" id="UP000185663">
    <property type="component" value="Chromosome I"/>
</dbReference>
<evidence type="ECO:0000313" key="3">
    <source>
        <dbReference type="Proteomes" id="UP000185663"/>
    </source>
</evidence>
<accession>A0A1H1UWM0</accession>